<name>A0A2S8EYI3_9BACT</name>
<dbReference type="OrthoDB" id="9806208at2"/>
<evidence type="ECO:0000256" key="2">
    <source>
        <dbReference type="ARBA" id="ARBA00023125"/>
    </source>
</evidence>
<dbReference type="PROSITE" id="PS50113">
    <property type="entry name" value="PAC"/>
    <property type="match status" value="1"/>
</dbReference>
<dbReference type="SMART" id="SM00342">
    <property type="entry name" value="HTH_ARAC"/>
    <property type="match status" value="1"/>
</dbReference>
<evidence type="ECO:0000256" key="3">
    <source>
        <dbReference type="ARBA" id="ARBA00023163"/>
    </source>
</evidence>
<dbReference type="PANTHER" id="PTHR46796:SF13">
    <property type="entry name" value="HTH-TYPE TRANSCRIPTIONAL ACTIVATOR RHAS"/>
    <property type="match status" value="1"/>
</dbReference>
<dbReference type="AlphaFoldDB" id="A0A2S8EYI3"/>
<feature type="domain" description="PAC" evidence="5">
    <location>
        <begin position="81"/>
        <end position="134"/>
    </location>
</feature>
<gene>
    <name evidence="6" type="ORF">C5Y96_26115</name>
</gene>
<dbReference type="InterPro" id="IPR009057">
    <property type="entry name" value="Homeodomain-like_sf"/>
</dbReference>
<dbReference type="SUPFAM" id="SSF46689">
    <property type="entry name" value="Homeodomain-like"/>
    <property type="match status" value="2"/>
</dbReference>
<dbReference type="InterPro" id="IPR000014">
    <property type="entry name" value="PAS"/>
</dbReference>
<dbReference type="RefSeq" id="WP_105359528.1">
    <property type="nucleotide sequence ID" value="NZ_PUIA01000094.1"/>
</dbReference>
<dbReference type="SUPFAM" id="SSF55785">
    <property type="entry name" value="PYP-like sensor domain (PAS domain)"/>
    <property type="match status" value="1"/>
</dbReference>
<dbReference type="InterPro" id="IPR018060">
    <property type="entry name" value="HTH_AraC"/>
</dbReference>
<feature type="domain" description="HTH araC/xylS-type" evidence="4">
    <location>
        <begin position="136"/>
        <end position="234"/>
    </location>
</feature>
<evidence type="ECO:0000256" key="1">
    <source>
        <dbReference type="ARBA" id="ARBA00023015"/>
    </source>
</evidence>
<protein>
    <submittedName>
        <fullName evidence="6">AraC family transcriptional regulator</fullName>
    </submittedName>
</protein>
<dbReference type="GO" id="GO:0003700">
    <property type="term" value="F:DNA-binding transcription factor activity"/>
    <property type="evidence" value="ECO:0007669"/>
    <property type="project" value="InterPro"/>
</dbReference>
<dbReference type="InterPro" id="IPR000700">
    <property type="entry name" value="PAS-assoc_C"/>
</dbReference>
<sequence length="239" mass="27076">MKYEFQEGLLEQIFDCLGDVVYCVKDLQGRYTFVNHAFAERIGVADPAELIGKQASQYFPAELAKVYDDQDREVIRTGQPLKDQLELISQADGSRGWYLSNKFPLLNKTGETIGLVGVSQDLNQPSDSDLELADLNVVVDYIRQHIAQPLKTEELAEVVHLSVTQLDRRMRRVFRLSTKKFVMKYRLDLAQQLLLSSEKSLSEIALECGFSDQSAFTRHFGAAANQTPLAYRKSHQKLG</sequence>
<dbReference type="PANTHER" id="PTHR46796">
    <property type="entry name" value="HTH-TYPE TRANSCRIPTIONAL ACTIVATOR RHAS-RELATED"/>
    <property type="match status" value="1"/>
</dbReference>
<dbReference type="Gene3D" id="3.30.450.20">
    <property type="entry name" value="PAS domain"/>
    <property type="match status" value="1"/>
</dbReference>
<dbReference type="PROSITE" id="PS00041">
    <property type="entry name" value="HTH_ARAC_FAMILY_1"/>
    <property type="match status" value="1"/>
</dbReference>
<evidence type="ECO:0000313" key="7">
    <source>
        <dbReference type="Proteomes" id="UP000240009"/>
    </source>
</evidence>
<dbReference type="InterPro" id="IPR018062">
    <property type="entry name" value="HTH_AraC-typ_CS"/>
</dbReference>
<keyword evidence="1" id="KW-0805">Transcription regulation</keyword>
<proteinExistence type="predicted"/>
<dbReference type="CDD" id="cd00130">
    <property type="entry name" value="PAS"/>
    <property type="match status" value="1"/>
</dbReference>
<dbReference type="EMBL" id="PUIA01000094">
    <property type="protein sequence ID" value="PQO24985.1"/>
    <property type="molecule type" value="Genomic_DNA"/>
</dbReference>
<dbReference type="Proteomes" id="UP000240009">
    <property type="component" value="Unassembled WGS sequence"/>
</dbReference>
<evidence type="ECO:0000313" key="6">
    <source>
        <dbReference type="EMBL" id="PQO24985.1"/>
    </source>
</evidence>
<dbReference type="Gene3D" id="1.10.10.60">
    <property type="entry name" value="Homeodomain-like"/>
    <property type="match status" value="1"/>
</dbReference>
<evidence type="ECO:0000259" key="5">
    <source>
        <dbReference type="PROSITE" id="PS50113"/>
    </source>
</evidence>
<comment type="caution">
    <text evidence="6">The sequence shown here is derived from an EMBL/GenBank/DDBJ whole genome shotgun (WGS) entry which is preliminary data.</text>
</comment>
<keyword evidence="3" id="KW-0804">Transcription</keyword>
<dbReference type="Pfam" id="PF12833">
    <property type="entry name" value="HTH_18"/>
    <property type="match status" value="1"/>
</dbReference>
<dbReference type="NCBIfam" id="TIGR00229">
    <property type="entry name" value="sensory_box"/>
    <property type="match status" value="1"/>
</dbReference>
<dbReference type="GO" id="GO:0043565">
    <property type="term" value="F:sequence-specific DNA binding"/>
    <property type="evidence" value="ECO:0007669"/>
    <property type="project" value="InterPro"/>
</dbReference>
<dbReference type="Pfam" id="PF08448">
    <property type="entry name" value="PAS_4"/>
    <property type="match status" value="1"/>
</dbReference>
<organism evidence="6 7">
    <name type="scientific">Blastopirellula marina</name>
    <dbReference type="NCBI Taxonomy" id="124"/>
    <lineage>
        <taxon>Bacteria</taxon>
        <taxon>Pseudomonadati</taxon>
        <taxon>Planctomycetota</taxon>
        <taxon>Planctomycetia</taxon>
        <taxon>Pirellulales</taxon>
        <taxon>Pirellulaceae</taxon>
        <taxon>Blastopirellula</taxon>
    </lineage>
</organism>
<accession>A0A2S8EYI3</accession>
<dbReference type="InterPro" id="IPR035965">
    <property type="entry name" value="PAS-like_dom_sf"/>
</dbReference>
<dbReference type="PROSITE" id="PS01124">
    <property type="entry name" value="HTH_ARAC_FAMILY_2"/>
    <property type="match status" value="1"/>
</dbReference>
<keyword evidence="2" id="KW-0238">DNA-binding</keyword>
<dbReference type="InterPro" id="IPR050204">
    <property type="entry name" value="AraC_XylS_family_regulators"/>
</dbReference>
<dbReference type="InterPro" id="IPR013656">
    <property type="entry name" value="PAS_4"/>
</dbReference>
<evidence type="ECO:0000259" key="4">
    <source>
        <dbReference type="PROSITE" id="PS01124"/>
    </source>
</evidence>
<reference evidence="6 7" key="1">
    <citation type="submission" date="2018-02" db="EMBL/GenBank/DDBJ databases">
        <title>Comparative genomes isolates from brazilian mangrove.</title>
        <authorList>
            <person name="Araujo J.E."/>
            <person name="Taketani R.G."/>
            <person name="Silva M.C.P."/>
            <person name="Loureco M.V."/>
            <person name="Andreote F.D."/>
        </authorList>
    </citation>
    <scope>NUCLEOTIDE SEQUENCE [LARGE SCALE GENOMIC DNA]</scope>
    <source>
        <strain evidence="6 7">HEX-2 MGV</strain>
    </source>
</reference>